<gene>
    <name evidence="10" type="ORF">LQ327_00975</name>
</gene>
<organism evidence="10 11">
    <name type="scientific">Actinomycetospora endophytica</name>
    <dbReference type="NCBI Taxonomy" id="2291215"/>
    <lineage>
        <taxon>Bacteria</taxon>
        <taxon>Bacillati</taxon>
        <taxon>Actinomycetota</taxon>
        <taxon>Actinomycetes</taxon>
        <taxon>Pseudonocardiales</taxon>
        <taxon>Pseudonocardiaceae</taxon>
        <taxon>Actinomycetospora</taxon>
    </lineage>
</organism>
<dbReference type="Pfam" id="PF02687">
    <property type="entry name" value="FtsX"/>
    <property type="match status" value="1"/>
</dbReference>
<comment type="caution">
    <text evidence="10">The sequence shown here is derived from an EMBL/GenBank/DDBJ whole genome shotgun (WGS) entry which is preliminary data.</text>
</comment>
<accession>A0ABS8P1V3</accession>
<dbReference type="PANTHER" id="PTHR30572">
    <property type="entry name" value="MEMBRANE COMPONENT OF TRANSPORTER-RELATED"/>
    <property type="match status" value="1"/>
</dbReference>
<evidence type="ECO:0000256" key="3">
    <source>
        <dbReference type="ARBA" id="ARBA00022692"/>
    </source>
</evidence>
<feature type="transmembrane region" description="Helical" evidence="7">
    <location>
        <begin position="362"/>
        <end position="385"/>
    </location>
</feature>
<reference evidence="10 11" key="1">
    <citation type="submission" date="2021-11" db="EMBL/GenBank/DDBJ databases">
        <title>Draft genome sequence of Actinomycetospora sp. SF1 isolated from the rhizosphere soil.</title>
        <authorList>
            <person name="Duangmal K."/>
            <person name="Chantavorakit T."/>
        </authorList>
    </citation>
    <scope>NUCLEOTIDE SEQUENCE [LARGE SCALE GENOMIC DNA]</scope>
    <source>
        <strain evidence="10 11">TBRC 5722</strain>
    </source>
</reference>
<comment type="similarity">
    <text evidence="6">Belongs to the ABC-4 integral membrane protein family.</text>
</comment>
<comment type="subcellular location">
    <subcellularLocation>
        <location evidence="1">Cell membrane</location>
        <topology evidence="1">Multi-pass membrane protein</topology>
    </subcellularLocation>
</comment>
<keyword evidence="3 7" id="KW-0812">Transmembrane</keyword>
<keyword evidence="2" id="KW-1003">Cell membrane</keyword>
<evidence type="ECO:0000313" key="10">
    <source>
        <dbReference type="EMBL" id="MCD2191962.1"/>
    </source>
</evidence>
<feature type="domain" description="ABC3 transporter permease C-terminal" evidence="8">
    <location>
        <begin position="285"/>
        <end position="395"/>
    </location>
</feature>
<dbReference type="PANTHER" id="PTHR30572:SF4">
    <property type="entry name" value="ABC TRANSPORTER PERMEASE YTRF"/>
    <property type="match status" value="1"/>
</dbReference>
<protein>
    <submittedName>
        <fullName evidence="10">ABC transporter permease</fullName>
    </submittedName>
</protein>
<dbReference type="InterPro" id="IPR003838">
    <property type="entry name" value="ABC3_permease_C"/>
</dbReference>
<evidence type="ECO:0000256" key="1">
    <source>
        <dbReference type="ARBA" id="ARBA00004651"/>
    </source>
</evidence>
<evidence type="ECO:0000259" key="9">
    <source>
        <dbReference type="Pfam" id="PF12704"/>
    </source>
</evidence>
<feature type="transmembrane region" description="Helical" evidence="7">
    <location>
        <begin position="278"/>
        <end position="303"/>
    </location>
</feature>
<name>A0ABS8P1V3_9PSEU</name>
<feature type="transmembrane region" description="Helical" evidence="7">
    <location>
        <begin position="324"/>
        <end position="356"/>
    </location>
</feature>
<proteinExistence type="inferred from homology"/>
<dbReference type="EMBL" id="JAJNDB010000001">
    <property type="protein sequence ID" value="MCD2191962.1"/>
    <property type="molecule type" value="Genomic_DNA"/>
</dbReference>
<evidence type="ECO:0000256" key="5">
    <source>
        <dbReference type="ARBA" id="ARBA00023136"/>
    </source>
</evidence>
<keyword evidence="4 7" id="KW-1133">Transmembrane helix</keyword>
<evidence type="ECO:0000256" key="6">
    <source>
        <dbReference type="ARBA" id="ARBA00038076"/>
    </source>
</evidence>
<evidence type="ECO:0000256" key="4">
    <source>
        <dbReference type="ARBA" id="ARBA00022989"/>
    </source>
</evidence>
<dbReference type="InterPro" id="IPR050250">
    <property type="entry name" value="Macrolide_Exporter_MacB"/>
</dbReference>
<feature type="transmembrane region" description="Helical" evidence="7">
    <location>
        <begin position="21"/>
        <end position="42"/>
    </location>
</feature>
<evidence type="ECO:0000313" key="11">
    <source>
        <dbReference type="Proteomes" id="UP001199469"/>
    </source>
</evidence>
<evidence type="ECO:0000259" key="8">
    <source>
        <dbReference type="Pfam" id="PF02687"/>
    </source>
</evidence>
<feature type="domain" description="MacB-like periplasmic core" evidence="9">
    <location>
        <begin position="21"/>
        <end position="243"/>
    </location>
</feature>
<dbReference type="InterPro" id="IPR025857">
    <property type="entry name" value="MacB_PCD"/>
</dbReference>
<dbReference type="RefSeq" id="WP_230729654.1">
    <property type="nucleotide sequence ID" value="NZ_JAJNDB010000001.1"/>
</dbReference>
<sequence length="402" mass="40749">MSVLESVRFAVRALVTNRLRSLLTMLGIAIGIGAVILLTALGNGAQAFISNQITGLGGNSITVLPRQPPRNTGLSGRPLDAADLEALSDRQGTPDIATVSPVVTTAPTTTAGANSSSATLLGAEPAYFAATNAKIATGAPFTQQDVDQAAKVVVLGQQVVTDLYGLGADALGRQVQFDGVPFTVVGTLVSSGQGGPGGAVDSSAIAPLTTVQSSLTGYGNFSRLVVQSTSAATQTGATAEIENILDRLHGVTNPNDRDYQVSSSAQLASVISSTLSTFTLLLGAIGGISLLVGGIGITNIMLVSVTERTREIGIRKAVGAPPSAILAQFLIEAVILSLLGGIVGVLVGLSSLFIHIGGFTPIVLPVAVVAAIVISGAIGVFFGAFPARRAAHLPPIEALRRE</sequence>
<dbReference type="Pfam" id="PF12704">
    <property type="entry name" value="MacB_PCD"/>
    <property type="match status" value="1"/>
</dbReference>
<dbReference type="Proteomes" id="UP001199469">
    <property type="component" value="Unassembled WGS sequence"/>
</dbReference>
<evidence type="ECO:0000256" key="7">
    <source>
        <dbReference type="SAM" id="Phobius"/>
    </source>
</evidence>
<keyword evidence="5 7" id="KW-0472">Membrane</keyword>
<keyword evidence="11" id="KW-1185">Reference proteome</keyword>
<evidence type="ECO:0000256" key="2">
    <source>
        <dbReference type="ARBA" id="ARBA00022475"/>
    </source>
</evidence>